<dbReference type="EMBL" id="JACEIP010000011">
    <property type="protein sequence ID" value="MBA4543060.1"/>
    <property type="molecule type" value="Genomic_DNA"/>
</dbReference>
<evidence type="ECO:0000313" key="1">
    <source>
        <dbReference type="EMBL" id="MBA4543060.1"/>
    </source>
</evidence>
<protein>
    <submittedName>
        <fullName evidence="1">Uncharacterized protein</fullName>
    </submittedName>
</protein>
<dbReference type="AlphaFoldDB" id="A0A7W2AIA5"/>
<dbReference type="Proteomes" id="UP000530514">
    <property type="component" value="Unassembled WGS sequence"/>
</dbReference>
<organism evidence="1 2">
    <name type="scientific">Thermoactinomyces daqus</name>
    <dbReference type="NCBI Taxonomy" id="1329516"/>
    <lineage>
        <taxon>Bacteria</taxon>
        <taxon>Bacillati</taxon>
        <taxon>Bacillota</taxon>
        <taxon>Bacilli</taxon>
        <taxon>Bacillales</taxon>
        <taxon>Thermoactinomycetaceae</taxon>
        <taxon>Thermoactinomyces</taxon>
    </lineage>
</organism>
<gene>
    <name evidence="1" type="ORF">H1164_09110</name>
</gene>
<accession>A0A7W2AIA5</accession>
<evidence type="ECO:0000313" key="2">
    <source>
        <dbReference type="Proteomes" id="UP000530514"/>
    </source>
</evidence>
<name>A0A7W2AIA5_9BACL</name>
<reference evidence="1 2" key="1">
    <citation type="submission" date="2020-07" db="EMBL/GenBank/DDBJ databases">
        <authorList>
            <person name="Feng H."/>
        </authorList>
    </citation>
    <scope>NUCLEOTIDE SEQUENCE [LARGE SCALE GENOMIC DNA]</scope>
    <source>
        <strain evidence="2">s-11</strain>
    </source>
</reference>
<keyword evidence="2" id="KW-1185">Reference proteome</keyword>
<dbReference type="OrthoDB" id="2377022at2"/>
<dbReference type="RefSeq" id="WP_033099857.1">
    <property type="nucleotide sequence ID" value="NZ_JACEIP010000011.1"/>
</dbReference>
<comment type="caution">
    <text evidence="1">The sequence shown here is derived from an EMBL/GenBank/DDBJ whole genome shotgun (WGS) entry which is preliminary data.</text>
</comment>
<proteinExistence type="predicted"/>
<sequence>MRKKKQIGIHIDGCIFANDKNTDIDHDEFLDKFIAFVEENGWLFGGGTKRIDEDGDLAEHC</sequence>